<dbReference type="PANTHER" id="PTHR35894:SF1">
    <property type="entry name" value="PHOSPHORIBULOKINASE _ URIDINE KINASE FAMILY"/>
    <property type="match status" value="1"/>
</dbReference>
<dbReference type="PROSITE" id="PS00675">
    <property type="entry name" value="SIGMA54_INTERACT_1"/>
    <property type="match status" value="1"/>
</dbReference>
<dbReference type="SUPFAM" id="SSF52540">
    <property type="entry name" value="P-loop containing nucleoside triphosphate hydrolases"/>
    <property type="match status" value="1"/>
</dbReference>
<dbReference type="AlphaFoldDB" id="A0A1I2MFA6"/>
<keyword evidence="3" id="KW-1185">Reference proteome</keyword>
<sequence length="339" mass="39167">MDITVKNKVVQIESLFVPTPTLKSLLEDIKRVRDIAEMTEYENEPTCILVMGETGTGKTEFIKQYQKKYPVRQESERTYKPVLVSGLPKSRHPKPVAAQLLRDLGDPLEGKGGDTHELTDRLVIQLKAAGTQLIIIDEFHHAIQTQSNQVVLDIADWIKMLINKAKIPIVLFGLPWSQYILDVGTELERRFNMRYELINYTMDTFEGFQKFLQKVQEKLPIQPDQDLWRTEQAFRLFAVTQGNVSNLMKKLIRPAAIDAVFDGSQSITPEHFLNASRRQLNVRDEVNPLILKLTEIVAQEQRSQSYWNRDAARGKNRVVDARYRNVRYGELQLRLDDVF</sequence>
<dbReference type="STRING" id="1045558.SAMN05216175_101583"/>
<name>A0A1I2MFA6_9GAMM</name>
<dbReference type="Pfam" id="PF05621">
    <property type="entry name" value="TniB"/>
    <property type="match status" value="1"/>
</dbReference>
<evidence type="ECO:0000313" key="3">
    <source>
        <dbReference type="Proteomes" id="UP000198623"/>
    </source>
</evidence>
<organism evidence="2 3">
    <name type="scientific">Neptunomonas qingdaonensis</name>
    <dbReference type="NCBI Taxonomy" id="1045558"/>
    <lineage>
        <taxon>Bacteria</taxon>
        <taxon>Pseudomonadati</taxon>
        <taxon>Pseudomonadota</taxon>
        <taxon>Gammaproteobacteria</taxon>
        <taxon>Oceanospirillales</taxon>
        <taxon>Oceanospirillaceae</taxon>
        <taxon>Neptunomonas</taxon>
    </lineage>
</organism>
<reference evidence="3" key="1">
    <citation type="submission" date="2016-10" db="EMBL/GenBank/DDBJ databases">
        <authorList>
            <person name="Varghese N."/>
            <person name="Submissions S."/>
        </authorList>
    </citation>
    <scope>NUCLEOTIDE SEQUENCE [LARGE SCALE GENOMIC DNA]</scope>
    <source>
        <strain evidence="3">CGMCC 1.10971</strain>
    </source>
</reference>
<evidence type="ECO:0000259" key="1">
    <source>
        <dbReference type="SMART" id="SM00382"/>
    </source>
</evidence>
<dbReference type="SMART" id="SM00382">
    <property type="entry name" value="AAA"/>
    <property type="match status" value="1"/>
</dbReference>
<gene>
    <name evidence="2" type="ORF">SAMN05216175_101583</name>
</gene>
<feature type="domain" description="AAA+ ATPase" evidence="1">
    <location>
        <begin position="44"/>
        <end position="271"/>
    </location>
</feature>
<dbReference type="InterPro" id="IPR027417">
    <property type="entry name" value="P-loop_NTPase"/>
</dbReference>
<evidence type="ECO:0000313" key="2">
    <source>
        <dbReference type="EMBL" id="SFF89668.1"/>
    </source>
</evidence>
<dbReference type="InterPro" id="IPR052026">
    <property type="entry name" value="ExeA_AAA_ATPase_DNA-bind"/>
</dbReference>
<dbReference type="EMBL" id="FOOU01000001">
    <property type="protein sequence ID" value="SFF89668.1"/>
    <property type="molecule type" value="Genomic_DNA"/>
</dbReference>
<dbReference type="Gene3D" id="3.40.50.300">
    <property type="entry name" value="P-loop containing nucleotide triphosphate hydrolases"/>
    <property type="match status" value="1"/>
</dbReference>
<dbReference type="PANTHER" id="PTHR35894">
    <property type="entry name" value="GENERAL SECRETION PATHWAY PROTEIN A-RELATED"/>
    <property type="match status" value="1"/>
</dbReference>
<accession>A0A1I2MFA6</accession>
<protein>
    <submittedName>
        <fullName evidence="2">DNA transposition protein, AAA+ family ATPase</fullName>
    </submittedName>
</protein>
<dbReference type="Proteomes" id="UP000198623">
    <property type="component" value="Unassembled WGS sequence"/>
</dbReference>
<dbReference type="InterPro" id="IPR003593">
    <property type="entry name" value="AAA+_ATPase"/>
</dbReference>
<dbReference type="OrthoDB" id="6058098at2"/>
<proteinExistence type="predicted"/>
<dbReference type="InterPro" id="IPR008868">
    <property type="entry name" value="TniB"/>
</dbReference>
<dbReference type="InterPro" id="IPR025662">
    <property type="entry name" value="Sigma_54_int_dom_ATP-bd_1"/>
</dbReference>
<dbReference type="RefSeq" id="WP_090724091.1">
    <property type="nucleotide sequence ID" value="NZ_FOOU01000001.1"/>
</dbReference>